<reference evidence="3 4" key="1">
    <citation type="submission" date="2015-08" db="EMBL/GenBank/DDBJ databases">
        <title>Complete genome sequence of Rufibacter tibetensis strain 1351t, a radiation-resistant bacterium from tibet plateau.</title>
        <authorList>
            <person name="Dai J."/>
        </authorList>
    </citation>
    <scope>NUCLEOTIDE SEQUENCE [LARGE SCALE GENOMIC DNA]</scope>
    <source>
        <strain evidence="3 4">1351</strain>
    </source>
</reference>
<evidence type="ECO:0000256" key="2">
    <source>
        <dbReference type="SAM" id="SignalP"/>
    </source>
</evidence>
<feature type="signal peptide" evidence="2">
    <location>
        <begin position="1"/>
        <end position="31"/>
    </location>
</feature>
<feature type="compositionally biased region" description="Low complexity" evidence="1">
    <location>
        <begin position="57"/>
        <end position="100"/>
    </location>
</feature>
<evidence type="ECO:0000313" key="3">
    <source>
        <dbReference type="EMBL" id="ALI98720.1"/>
    </source>
</evidence>
<gene>
    <name evidence="3" type="ORF">DC20_06755</name>
</gene>
<evidence type="ECO:0000256" key="1">
    <source>
        <dbReference type="SAM" id="MobiDB-lite"/>
    </source>
</evidence>
<keyword evidence="4" id="KW-1185">Reference proteome</keyword>
<keyword evidence="2" id="KW-0732">Signal</keyword>
<feature type="chain" id="PRO_5006012712" description="Lipoprotein" evidence="2">
    <location>
        <begin position="32"/>
        <end position="100"/>
    </location>
</feature>
<organism evidence="3 4">
    <name type="scientific">Rufibacter tibetensis</name>
    <dbReference type="NCBI Taxonomy" id="512763"/>
    <lineage>
        <taxon>Bacteria</taxon>
        <taxon>Pseudomonadati</taxon>
        <taxon>Bacteroidota</taxon>
        <taxon>Cytophagia</taxon>
        <taxon>Cytophagales</taxon>
        <taxon>Hymenobacteraceae</taxon>
        <taxon>Rufibacter</taxon>
    </lineage>
</organism>
<dbReference type="EMBL" id="CP012643">
    <property type="protein sequence ID" value="ALI98720.1"/>
    <property type="molecule type" value="Genomic_DNA"/>
</dbReference>
<evidence type="ECO:0008006" key="5">
    <source>
        <dbReference type="Google" id="ProtNLM"/>
    </source>
</evidence>
<feature type="region of interest" description="Disordered" evidence="1">
    <location>
        <begin position="37"/>
        <end position="100"/>
    </location>
</feature>
<evidence type="ECO:0000313" key="4">
    <source>
        <dbReference type="Proteomes" id="UP000061382"/>
    </source>
</evidence>
<name>A0A0N7HWA7_9BACT</name>
<proteinExistence type="predicted"/>
<feature type="compositionally biased region" description="Polar residues" evidence="1">
    <location>
        <begin position="37"/>
        <end position="50"/>
    </location>
</feature>
<dbReference type="AlphaFoldDB" id="A0A0N7HWA7"/>
<accession>A0A0N7HWA7</accession>
<protein>
    <recommendedName>
        <fullName evidence="5">Lipoprotein</fullName>
    </recommendedName>
</protein>
<dbReference type="Proteomes" id="UP000061382">
    <property type="component" value="Chromosome"/>
</dbReference>
<dbReference type="PATRIC" id="fig|512763.3.peg.1494"/>
<sequence length="100" mass="10226">MPEFSTFAANFPKTMKHIMPFFAACALFAGAACSTYTSTTDPNDKGSGTSLDAEVVTTSPTAAETHTTTTHATAEATTEAKAEAPAAKADTTAHTAEAAH</sequence>
<dbReference type="KEGG" id="rti:DC20_06755"/>